<gene>
    <name evidence="1" type="ORF">B296_00004018</name>
</gene>
<proteinExistence type="predicted"/>
<sequence length="70" mass="7629">MELQLDNGPRSSLCIESGFGRCSGISPKFARRFAEGIEKLAGNTPGDCRKKTRRLTARMPEVVGLAGVKY</sequence>
<reference evidence="1 2" key="1">
    <citation type="journal article" date="2014" name="Agronomy (Basel)">
        <title>A Draft Genome Sequence for Ensete ventricosum, the Drought-Tolerant Tree Against Hunger.</title>
        <authorList>
            <person name="Harrison J."/>
            <person name="Moore K.A."/>
            <person name="Paszkiewicz K."/>
            <person name="Jones T."/>
            <person name="Grant M."/>
            <person name="Ambacheew D."/>
            <person name="Muzemil S."/>
            <person name="Studholme D.J."/>
        </authorList>
    </citation>
    <scope>NUCLEOTIDE SEQUENCE [LARGE SCALE GENOMIC DNA]</scope>
</reference>
<accession>A0A426Z7R2</accession>
<evidence type="ECO:0000313" key="2">
    <source>
        <dbReference type="Proteomes" id="UP000287651"/>
    </source>
</evidence>
<dbReference type="AlphaFoldDB" id="A0A426Z7R2"/>
<evidence type="ECO:0000313" key="1">
    <source>
        <dbReference type="EMBL" id="RRT60001.1"/>
    </source>
</evidence>
<comment type="caution">
    <text evidence="1">The sequence shown here is derived from an EMBL/GenBank/DDBJ whole genome shotgun (WGS) entry which is preliminary data.</text>
</comment>
<dbReference type="Proteomes" id="UP000287651">
    <property type="component" value="Unassembled WGS sequence"/>
</dbReference>
<protein>
    <submittedName>
        <fullName evidence="1">Uncharacterized protein</fullName>
    </submittedName>
</protein>
<dbReference type="EMBL" id="AMZH03007974">
    <property type="protein sequence ID" value="RRT60001.1"/>
    <property type="molecule type" value="Genomic_DNA"/>
</dbReference>
<name>A0A426Z7R2_ENSVE</name>
<organism evidence="1 2">
    <name type="scientific">Ensete ventricosum</name>
    <name type="common">Abyssinian banana</name>
    <name type="synonym">Musa ensete</name>
    <dbReference type="NCBI Taxonomy" id="4639"/>
    <lineage>
        <taxon>Eukaryota</taxon>
        <taxon>Viridiplantae</taxon>
        <taxon>Streptophyta</taxon>
        <taxon>Embryophyta</taxon>
        <taxon>Tracheophyta</taxon>
        <taxon>Spermatophyta</taxon>
        <taxon>Magnoliopsida</taxon>
        <taxon>Liliopsida</taxon>
        <taxon>Zingiberales</taxon>
        <taxon>Musaceae</taxon>
        <taxon>Ensete</taxon>
    </lineage>
</organism>